<dbReference type="GO" id="GO:0008483">
    <property type="term" value="F:transaminase activity"/>
    <property type="evidence" value="ECO:0007669"/>
    <property type="project" value="UniProtKB-KW"/>
</dbReference>
<comment type="similarity">
    <text evidence="3">Belongs to the class-III pyridoxal-phosphate-dependent aminotransferase family.</text>
</comment>
<dbReference type="GO" id="GO:0042802">
    <property type="term" value="F:identical protein binding"/>
    <property type="evidence" value="ECO:0007669"/>
    <property type="project" value="TreeGrafter"/>
</dbReference>
<evidence type="ECO:0000313" key="5">
    <source>
        <dbReference type="Proteomes" id="UP000008544"/>
    </source>
</evidence>
<keyword evidence="2 3" id="KW-0663">Pyridoxal phosphate</keyword>
<dbReference type="EMBL" id="CP000860">
    <property type="protein sequence ID" value="ACA59187.1"/>
    <property type="molecule type" value="Genomic_DNA"/>
</dbReference>
<reference evidence="4 5" key="2">
    <citation type="journal article" date="2008" name="Science">
        <title>Environmental genomics reveals a single-species ecosystem deep within Earth.</title>
        <authorList>
            <person name="Chivian D."/>
            <person name="Brodie E.L."/>
            <person name="Alm E.J."/>
            <person name="Culley D.E."/>
            <person name="Dehal P.S."/>
            <person name="Desantis T.Z."/>
            <person name="Gihring T.M."/>
            <person name="Lapidus A."/>
            <person name="Lin L.H."/>
            <person name="Lowry S.R."/>
            <person name="Moser D.P."/>
            <person name="Richardson P.M."/>
            <person name="Southam G."/>
            <person name="Wanger G."/>
            <person name="Pratt L.M."/>
            <person name="Andersen G.L."/>
            <person name="Hazen T.C."/>
            <person name="Brockman F.J."/>
            <person name="Arkin A.P."/>
            <person name="Onstott T.C."/>
        </authorList>
    </citation>
    <scope>NUCLEOTIDE SEQUENCE [LARGE SCALE GENOMIC DNA]</scope>
    <source>
        <strain evidence="4 5">MP104C</strain>
    </source>
</reference>
<dbReference type="InterPro" id="IPR015422">
    <property type="entry name" value="PyrdxlP-dep_Trfase_small"/>
</dbReference>
<dbReference type="eggNOG" id="COG4992">
    <property type="taxonomic scope" value="Bacteria"/>
</dbReference>
<proteinExistence type="inferred from homology"/>
<comment type="cofactor">
    <cofactor evidence="1">
        <name>pyridoxal 5'-phosphate</name>
        <dbReference type="ChEBI" id="CHEBI:597326"/>
    </cofactor>
</comment>
<evidence type="ECO:0000313" key="4">
    <source>
        <dbReference type="EMBL" id="ACA59187.1"/>
    </source>
</evidence>
<dbReference type="KEGG" id="dau:Daud_0653"/>
<dbReference type="InterPro" id="IPR015424">
    <property type="entry name" value="PyrdxlP-dep_Trfase"/>
</dbReference>
<dbReference type="Pfam" id="PF00202">
    <property type="entry name" value="Aminotran_3"/>
    <property type="match status" value="1"/>
</dbReference>
<dbReference type="Gene3D" id="3.90.1150.10">
    <property type="entry name" value="Aspartate Aminotransferase, domain 1"/>
    <property type="match status" value="1"/>
</dbReference>
<sequence>MSLISLEEALQMRTAEVRDKYKTYLSTPYAAIQILTNADRQYVRAEGTRLWDLDGHEYLDFVSGYGSVNLGHNHPRMIEAVRRVEEMPKLVQVSLQQLPAALAHNLAQVAPGNLKRCFFCNSGAEAVEGALKIARAATGRPGFISCEGGFHGKTLGALSVSGRAKYRTPFEPLLSGCTLVPYGDLDALESALKAGRAAAFIVEPIQGEGGVISPPPGYLAQARRLCAQHHTLFIADEIQTGFGRTGALFACADEGVEPDILCLSKALGGGMVPVGAYLTTEEIWKKAYGTYDTSLLHTSTFGGYWSNTLACALAITALQITLDEDLPARARENGAYFLDGLRRLKGAYPLLKDVRGRGLMVGIELADEGKGLLNKLSAGISEKVIGDAGQVSSLVSVELLNSYRVLSVYTLNNPAVIRLYPPLNVSREDLDYVLESLEKVLSRRKSFLGAASSRLGGLVQTYNRNRR</sequence>
<dbReference type="InterPro" id="IPR050103">
    <property type="entry name" value="Class-III_PLP-dep_AT"/>
</dbReference>
<dbReference type="GO" id="GO:0030170">
    <property type="term" value="F:pyridoxal phosphate binding"/>
    <property type="evidence" value="ECO:0007669"/>
    <property type="project" value="InterPro"/>
</dbReference>
<dbReference type="CDD" id="cd00610">
    <property type="entry name" value="OAT_like"/>
    <property type="match status" value="1"/>
</dbReference>
<dbReference type="Gene3D" id="3.40.640.10">
    <property type="entry name" value="Type I PLP-dependent aspartate aminotransferase-like (Major domain)"/>
    <property type="match status" value="1"/>
</dbReference>
<evidence type="ECO:0000256" key="1">
    <source>
        <dbReference type="ARBA" id="ARBA00001933"/>
    </source>
</evidence>
<gene>
    <name evidence="4" type="ordered locus">Daud_0653</name>
</gene>
<dbReference type="InterPro" id="IPR049704">
    <property type="entry name" value="Aminotrans_3_PPA_site"/>
</dbReference>
<dbReference type="OrthoDB" id="9807885at2"/>
<name>B1I2P6_DESAP</name>
<dbReference type="PANTHER" id="PTHR11986">
    <property type="entry name" value="AMINOTRANSFERASE CLASS III"/>
    <property type="match status" value="1"/>
</dbReference>
<dbReference type="PROSITE" id="PS00600">
    <property type="entry name" value="AA_TRANSFER_CLASS_3"/>
    <property type="match status" value="1"/>
</dbReference>
<dbReference type="Proteomes" id="UP000008544">
    <property type="component" value="Chromosome"/>
</dbReference>
<evidence type="ECO:0000256" key="3">
    <source>
        <dbReference type="RuleBase" id="RU003560"/>
    </source>
</evidence>
<organism evidence="4 5">
    <name type="scientific">Desulforudis audaxviator (strain MP104C)</name>
    <dbReference type="NCBI Taxonomy" id="477974"/>
    <lineage>
        <taxon>Bacteria</taxon>
        <taxon>Bacillati</taxon>
        <taxon>Bacillota</taxon>
        <taxon>Clostridia</taxon>
        <taxon>Thermoanaerobacterales</taxon>
        <taxon>Candidatus Desulforudaceae</taxon>
        <taxon>Candidatus Desulforudis</taxon>
    </lineage>
</organism>
<dbReference type="PANTHER" id="PTHR11986:SF121">
    <property type="entry name" value="BLR3010 PROTEIN"/>
    <property type="match status" value="1"/>
</dbReference>
<evidence type="ECO:0000256" key="2">
    <source>
        <dbReference type="ARBA" id="ARBA00022898"/>
    </source>
</evidence>
<dbReference type="SUPFAM" id="SSF53383">
    <property type="entry name" value="PLP-dependent transferases"/>
    <property type="match status" value="1"/>
</dbReference>
<dbReference type="RefSeq" id="WP_012301775.1">
    <property type="nucleotide sequence ID" value="NC_010424.1"/>
</dbReference>
<keyword evidence="4" id="KW-0808">Transferase</keyword>
<dbReference type="AlphaFoldDB" id="B1I2P6"/>
<dbReference type="InterPro" id="IPR005814">
    <property type="entry name" value="Aminotrans_3"/>
</dbReference>
<protein>
    <submittedName>
        <fullName evidence="4">Aminotransferase class-III</fullName>
    </submittedName>
</protein>
<keyword evidence="5" id="KW-1185">Reference proteome</keyword>
<dbReference type="HOGENOM" id="CLU_016922_10_0_9"/>
<reference evidence="5" key="1">
    <citation type="submission" date="2007-10" db="EMBL/GenBank/DDBJ databases">
        <title>Complete sequence of chromosome of Desulforudis audaxviator MP104C.</title>
        <authorList>
            <person name="Copeland A."/>
            <person name="Lucas S."/>
            <person name="Lapidus A."/>
            <person name="Barry K."/>
            <person name="Glavina del Rio T."/>
            <person name="Dalin E."/>
            <person name="Tice H."/>
            <person name="Bruce D."/>
            <person name="Pitluck S."/>
            <person name="Lowry S.R."/>
            <person name="Larimer F."/>
            <person name="Land M.L."/>
            <person name="Hauser L."/>
            <person name="Kyrpides N."/>
            <person name="Ivanova N.N."/>
            <person name="Richardson P."/>
        </authorList>
    </citation>
    <scope>NUCLEOTIDE SEQUENCE [LARGE SCALE GENOMIC DNA]</scope>
    <source>
        <strain evidence="5">MP104C</strain>
    </source>
</reference>
<dbReference type="FunFam" id="3.40.640.10:FF:000004">
    <property type="entry name" value="Acetylornithine aminotransferase"/>
    <property type="match status" value="1"/>
</dbReference>
<dbReference type="PIRSF" id="PIRSF000521">
    <property type="entry name" value="Transaminase_4ab_Lys_Orn"/>
    <property type="match status" value="1"/>
</dbReference>
<accession>B1I2P6</accession>
<dbReference type="InterPro" id="IPR015421">
    <property type="entry name" value="PyrdxlP-dep_Trfase_major"/>
</dbReference>
<dbReference type="STRING" id="477974.Daud_0653"/>
<keyword evidence="4" id="KW-0032">Aminotransferase</keyword>